<name>A0A4Y3VXQ0_9ACTN</name>
<protein>
    <recommendedName>
        <fullName evidence="2">HTH-type transcriptional repressor Sco4008 C-terminal domain-containing protein</fullName>
    </recommendedName>
</protein>
<comment type="caution">
    <text evidence="3">The sequence shown here is derived from an EMBL/GenBank/DDBJ whole genome shotgun (WGS) entry which is preliminary data.</text>
</comment>
<sequence length="102" mass="11567">MAEATRLDPTDLPEYAGRVHDYFTPDPFRLMSWGRLEFAGTAADVATQETMRRKVEQLRKAQEAGGRRPGPRPLLGSPARRRRCRRSAPLSRHGERHPDGTD</sequence>
<dbReference type="Proteomes" id="UP000317881">
    <property type="component" value="Unassembled WGS sequence"/>
</dbReference>
<gene>
    <name evidence="3" type="ORF">SSP24_80850</name>
</gene>
<dbReference type="RefSeq" id="WP_229864873.1">
    <property type="nucleotide sequence ID" value="NZ_BJND01000109.1"/>
</dbReference>
<organism evidence="3 4">
    <name type="scientific">Streptomyces spinoverrucosus</name>
    <dbReference type="NCBI Taxonomy" id="284043"/>
    <lineage>
        <taxon>Bacteria</taxon>
        <taxon>Bacillati</taxon>
        <taxon>Actinomycetota</taxon>
        <taxon>Actinomycetes</taxon>
        <taxon>Kitasatosporales</taxon>
        <taxon>Streptomycetaceae</taxon>
        <taxon>Streptomyces</taxon>
    </lineage>
</organism>
<feature type="region of interest" description="Disordered" evidence="1">
    <location>
        <begin position="51"/>
        <end position="102"/>
    </location>
</feature>
<proteinExistence type="predicted"/>
<feature type="domain" description="HTH-type transcriptional repressor Sco4008 C-terminal" evidence="2">
    <location>
        <begin position="11"/>
        <end position="65"/>
    </location>
</feature>
<keyword evidence="4" id="KW-1185">Reference proteome</keyword>
<dbReference type="Pfam" id="PF17926">
    <property type="entry name" value="TetR_C_21"/>
    <property type="match status" value="1"/>
</dbReference>
<evidence type="ECO:0000313" key="3">
    <source>
        <dbReference type="EMBL" id="GEC10430.1"/>
    </source>
</evidence>
<dbReference type="InterPro" id="IPR041467">
    <property type="entry name" value="Sco4008_C"/>
</dbReference>
<feature type="compositionally biased region" description="Basic and acidic residues" evidence="1">
    <location>
        <begin position="51"/>
        <end position="66"/>
    </location>
</feature>
<evidence type="ECO:0000256" key="1">
    <source>
        <dbReference type="SAM" id="MobiDB-lite"/>
    </source>
</evidence>
<evidence type="ECO:0000259" key="2">
    <source>
        <dbReference type="Pfam" id="PF17926"/>
    </source>
</evidence>
<dbReference type="EMBL" id="BJND01000109">
    <property type="protein sequence ID" value="GEC10430.1"/>
    <property type="molecule type" value="Genomic_DNA"/>
</dbReference>
<dbReference type="Gene3D" id="1.10.357.10">
    <property type="entry name" value="Tetracycline Repressor, domain 2"/>
    <property type="match status" value="1"/>
</dbReference>
<dbReference type="AlphaFoldDB" id="A0A4Y3VXQ0"/>
<accession>A0A4Y3VXQ0</accession>
<feature type="compositionally biased region" description="Basic and acidic residues" evidence="1">
    <location>
        <begin position="92"/>
        <end position="102"/>
    </location>
</feature>
<evidence type="ECO:0000313" key="4">
    <source>
        <dbReference type="Proteomes" id="UP000317881"/>
    </source>
</evidence>
<reference evidence="3 4" key="1">
    <citation type="submission" date="2019-06" db="EMBL/GenBank/DDBJ databases">
        <title>Whole genome shotgun sequence of Streptomyces spinoverrucosus NBRC 14228.</title>
        <authorList>
            <person name="Hosoyama A."/>
            <person name="Uohara A."/>
            <person name="Ohji S."/>
            <person name="Ichikawa N."/>
        </authorList>
    </citation>
    <scope>NUCLEOTIDE SEQUENCE [LARGE SCALE GENOMIC DNA]</scope>
    <source>
        <strain evidence="3 4">NBRC 14228</strain>
    </source>
</reference>